<name>A0A4Z2F0B9_9TELE</name>
<reference evidence="1 2" key="1">
    <citation type="submission" date="2019-03" db="EMBL/GenBank/DDBJ databases">
        <title>First draft genome of Liparis tanakae, snailfish: a comprehensive survey of snailfish specific genes.</title>
        <authorList>
            <person name="Kim W."/>
            <person name="Song I."/>
            <person name="Jeong J.-H."/>
            <person name="Kim D."/>
            <person name="Kim S."/>
            <person name="Ryu S."/>
            <person name="Song J.Y."/>
            <person name="Lee S.K."/>
        </authorList>
    </citation>
    <scope>NUCLEOTIDE SEQUENCE [LARGE SCALE GENOMIC DNA]</scope>
    <source>
        <tissue evidence="1">Muscle</tissue>
    </source>
</reference>
<proteinExistence type="predicted"/>
<evidence type="ECO:0000313" key="1">
    <source>
        <dbReference type="EMBL" id="TNN34468.1"/>
    </source>
</evidence>
<sequence>MDTQSSVFAALAEATMRLLCFGQMSSSSGSDGPITAAHRVTCSVGGHGGQALFPGLTTLGGDVMTCTIINIGLIGPRYAPLHASMLKSEVEQHGRN</sequence>
<dbReference type="EMBL" id="SRLO01001957">
    <property type="protein sequence ID" value="TNN34468.1"/>
    <property type="molecule type" value="Genomic_DNA"/>
</dbReference>
<accession>A0A4Z2F0B9</accession>
<comment type="caution">
    <text evidence="1">The sequence shown here is derived from an EMBL/GenBank/DDBJ whole genome shotgun (WGS) entry which is preliminary data.</text>
</comment>
<dbReference type="AlphaFoldDB" id="A0A4Z2F0B9"/>
<protein>
    <submittedName>
        <fullName evidence="1">Uncharacterized protein</fullName>
    </submittedName>
</protein>
<dbReference type="Proteomes" id="UP000314294">
    <property type="component" value="Unassembled WGS sequence"/>
</dbReference>
<keyword evidence="2" id="KW-1185">Reference proteome</keyword>
<organism evidence="1 2">
    <name type="scientific">Liparis tanakae</name>
    <name type="common">Tanaka's snailfish</name>
    <dbReference type="NCBI Taxonomy" id="230148"/>
    <lineage>
        <taxon>Eukaryota</taxon>
        <taxon>Metazoa</taxon>
        <taxon>Chordata</taxon>
        <taxon>Craniata</taxon>
        <taxon>Vertebrata</taxon>
        <taxon>Euteleostomi</taxon>
        <taxon>Actinopterygii</taxon>
        <taxon>Neopterygii</taxon>
        <taxon>Teleostei</taxon>
        <taxon>Neoteleostei</taxon>
        <taxon>Acanthomorphata</taxon>
        <taxon>Eupercaria</taxon>
        <taxon>Perciformes</taxon>
        <taxon>Cottioidei</taxon>
        <taxon>Cottales</taxon>
        <taxon>Liparidae</taxon>
        <taxon>Liparis</taxon>
    </lineage>
</organism>
<gene>
    <name evidence="1" type="ORF">EYF80_055376</name>
</gene>
<evidence type="ECO:0000313" key="2">
    <source>
        <dbReference type="Proteomes" id="UP000314294"/>
    </source>
</evidence>